<feature type="compositionally biased region" description="Pro residues" evidence="1">
    <location>
        <begin position="22"/>
        <end position="33"/>
    </location>
</feature>
<dbReference type="AlphaFoldDB" id="A0A2N5VBZ6"/>
<accession>A0A2N5VBZ6</accession>
<evidence type="ECO:0000313" key="3">
    <source>
        <dbReference type="Proteomes" id="UP000235392"/>
    </source>
</evidence>
<comment type="caution">
    <text evidence="2">The sequence shown here is derived from an EMBL/GenBank/DDBJ whole genome shotgun (WGS) entry which is preliminary data.</text>
</comment>
<proteinExistence type="predicted"/>
<feature type="compositionally biased region" description="Polar residues" evidence="1">
    <location>
        <begin position="34"/>
        <end position="45"/>
    </location>
</feature>
<feature type="compositionally biased region" description="Polar residues" evidence="1">
    <location>
        <begin position="1"/>
        <end position="18"/>
    </location>
</feature>
<feature type="region of interest" description="Disordered" evidence="1">
    <location>
        <begin position="179"/>
        <end position="223"/>
    </location>
</feature>
<reference evidence="2 3" key="1">
    <citation type="submission" date="2017-11" db="EMBL/GenBank/DDBJ databases">
        <title>De novo assembly and phasing of dikaryotic genomes from two isolates of Puccinia coronata f. sp. avenae, the causal agent of oat crown rust.</title>
        <authorList>
            <person name="Miller M.E."/>
            <person name="Zhang Y."/>
            <person name="Omidvar V."/>
            <person name="Sperschneider J."/>
            <person name="Schwessinger B."/>
            <person name="Raley C."/>
            <person name="Palmer J.M."/>
            <person name="Garnica D."/>
            <person name="Upadhyaya N."/>
            <person name="Rathjen J."/>
            <person name="Taylor J.M."/>
            <person name="Park R.F."/>
            <person name="Dodds P.N."/>
            <person name="Hirsch C.D."/>
            <person name="Kianian S.F."/>
            <person name="Figueroa M."/>
        </authorList>
    </citation>
    <scope>NUCLEOTIDE SEQUENCE [LARGE SCALE GENOMIC DNA]</scope>
    <source>
        <strain evidence="2">12SD80</strain>
    </source>
</reference>
<protein>
    <submittedName>
        <fullName evidence="2">Uncharacterized protein</fullName>
    </submittedName>
</protein>
<organism evidence="2 3">
    <name type="scientific">Puccinia coronata f. sp. avenae</name>
    <dbReference type="NCBI Taxonomy" id="200324"/>
    <lineage>
        <taxon>Eukaryota</taxon>
        <taxon>Fungi</taxon>
        <taxon>Dikarya</taxon>
        <taxon>Basidiomycota</taxon>
        <taxon>Pucciniomycotina</taxon>
        <taxon>Pucciniomycetes</taxon>
        <taxon>Pucciniales</taxon>
        <taxon>Pucciniaceae</taxon>
        <taxon>Puccinia</taxon>
    </lineage>
</organism>
<dbReference type="Proteomes" id="UP000235392">
    <property type="component" value="Unassembled WGS sequence"/>
</dbReference>
<feature type="compositionally biased region" description="Low complexity" evidence="1">
    <location>
        <begin position="268"/>
        <end position="284"/>
    </location>
</feature>
<name>A0A2N5VBZ6_9BASI</name>
<gene>
    <name evidence="2" type="ORF">PCASD_04426</name>
</gene>
<feature type="compositionally biased region" description="Polar residues" evidence="1">
    <location>
        <begin position="285"/>
        <end position="324"/>
    </location>
</feature>
<sequence>MTSQHSEQQPPFTPTSLVDNPPAAPRTLTPPPSQQAIHANFGSSEVTTQPSFEEFSVKPNQLAPAVPLNPDSPILNSKIQEITAEEFGQTITAAQQVTEGLCKLKLPQSWKELVDTLDQSITSTKSKFKETGKIPNEEAIKIQTGRIGGGSPLTSTAALKQPAKKIQTTKLVDYLTKNTKTASSHHPLHPKHTNPGAAPNSQGAANSNPSQQDPPDNSTAPAVPARSHLIGQPIRICSKINPNPPNALANHAFPTNPNPSLASGQNGDDATAATASTSNDPTSALSQSLHANPHPSMSSDDPPNSISTAPSNGDPTQPSQTSPKPLSILKSNDAKLHVILLYREVEGSKPSRDKYQKTWNCLGHLVKFCAQSLQTATPATPDFHFQRTSCSYSSWIKTIASLEMLFLTSWLAT</sequence>
<feature type="compositionally biased region" description="Polar residues" evidence="1">
    <location>
        <begin position="199"/>
        <end position="220"/>
    </location>
</feature>
<dbReference type="EMBL" id="PGCI01000031">
    <property type="protein sequence ID" value="PLW47436.1"/>
    <property type="molecule type" value="Genomic_DNA"/>
</dbReference>
<evidence type="ECO:0000313" key="2">
    <source>
        <dbReference type="EMBL" id="PLW47436.1"/>
    </source>
</evidence>
<feature type="region of interest" description="Disordered" evidence="1">
    <location>
        <begin position="1"/>
        <end position="45"/>
    </location>
</feature>
<evidence type="ECO:0000256" key="1">
    <source>
        <dbReference type="SAM" id="MobiDB-lite"/>
    </source>
</evidence>
<feature type="region of interest" description="Disordered" evidence="1">
    <location>
        <begin position="247"/>
        <end position="328"/>
    </location>
</feature>